<comment type="subcellular location">
    <subcellularLocation>
        <location evidence="1">Membrane</location>
        <topology evidence="1">Multi-pass membrane protein</topology>
    </subcellularLocation>
</comment>
<dbReference type="InterPro" id="IPR007203">
    <property type="entry name" value="ORMDL"/>
</dbReference>
<comment type="caution">
    <text evidence="6">The sequence shown here is derived from an EMBL/GenBank/DDBJ whole genome shotgun (WGS) entry which is preliminary data.</text>
</comment>
<dbReference type="Proteomes" id="UP000593574">
    <property type="component" value="Unassembled WGS sequence"/>
</dbReference>
<feature type="non-terminal residue" evidence="6">
    <location>
        <position position="80"/>
    </location>
</feature>
<feature type="non-terminal residue" evidence="6">
    <location>
        <position position="1"/>
    </location>
</feature>
<name>A0A7J8ZD20_9ROSI</name>
<dbReference type="GO" id="GO:0005789">
    <property type="term" value="C:endoplasmic reticulum membrane"/>
    <property type="evidence" value="ECO:0007669"/>
    <property type="project" value="InterPro"/>
</dbReference>
<dbReference type="AlphaFoldDB" id="A0A7J8ZD20"/>
<reference evidence="6 7" key="1">
    <citation type="journal article" date="2019" name="Genome Biol. Evol.">
        <title>Insights into the evolution of the New World diploid cottons (Gossypium, subgenus Houzingenia) based on genome sequencing.</title>
        <authorList>
            <person name="Grover C.E."/>
            <person name="Arick M.A. 2nd"/>
            <person name="Thrash A."/>
            <person name="Conover J.L."/>
            <person name="Sanders W.S."/>
            <person name="Peterson D.G."/>
            <person name="Frelichowski J.E."/>
            <person name="Scheffler J.A."/>
            <person name="Scheffler B.E."/>
            <person name="Wendel J.F."/>
        </authorList>
    </citation>
    <scope>NUCLEOTIDE SEQUENCE [LARGE SCALE GENOMIC DNA]</scope>
    <source>
        <strain evidence="6">4</strain>
        <tissue evidence="6">Leaf</tissue>
    </source>
</reference>
<evidence type="ECO:0000256" key="2">
    <source>
        <dbReference type="ARBA" id="ARBA00022692"/>
    </source>
</evidence>
<evidence type="ECO:0000256" key="5">
    <source>
        <dbReference type="SAM" id="Phobius"/>
    </source>
</evidence>
<dbReference type="EMBL" id="JABEZV010000004">
    <property type="protein sequence ID" value="MBA0709234.1"/>
    <property type="molecule type" value="Genomic_DNA"/>
</dbReference>
<evidence type="ECO:0008006" key="8">
    <source>
        <dbReference type="Google" id="ProtNLM"/>
    </source>
</evidence>
<proteinExistence type="predicted"/>
<dbReference type="Pfam" id="PF04061">
    <property type="entry name" value="ORMDL"/>
    <property type="match status" value="1"/>
</dbReference>
<keyword evidence="2 5" id="KW-0812">Transmembrane</keyword>
<dbReference type="PANTHER" id="PTHR12665">
    <property type="entry name" value="ORMDL PROTEINS"/>
    <property type="match status" value="1"/>
</dbReference>
<protein>
    <recommendedName>
        <fullName evidence="8">ORM1-like protein 1</fullName>
    </recommendedName>
</protein>
<gene>
    <name evidence="6" type="ORF">Golax_024281</name>
</gene>
<evidence type="ECO:0000256" key="4">
    <source>
        <dbReference type="ARBA" id="ARBA00023136"/>
    </source>
</evidence>
<accession>A0A7J8ZD20</accession>
<keyword evidence="3 5" id="KW-1133">Transmembrane helix</keyword>
<keyword evidence="4 5" id="KW-0472">Membrane</keyword>
<evidence type="ECO:0000256" key="1">
    <source>
        <dbReference type="ARBA" id="ARBA00004141"/>
    </source>
</evidence>
<evidence type="ECO:0000313" key="7">
    <source>
        <dbReference type="Proteomes" id="UP000593574"/>
    </source>
</evidence>
<evidence type="ECO:0000256" key="3">
    <source>
        <dbReference type="ARBA" id="ARBA00022989"/>
    </source>
</evidence>
<feature type="transmembrane region" description="Helical" evidence="5">
    <location>
        <begin position="45"/>
        <end position="74"/>
    </location>
</feature>
<keyword evidence="7" id="KW-1185">Reference proteome</keyword>
<evidence type="ECO:0000313" key="6">
    <source>
        <dbReference type="EMBL" id="MBA0709234.1"/>
    </source>
</evidence>
<sequence length="80" mass="9218">RPLRNNGIGETPIHYQRAHLSPLSILESPIHLNKNTEWFTYPGVWTAYILIVFFSWLMVLSVLGTSPGIAWTIVHLTHFF</sequence>
<organism evidence="6 7">
    <name type="scientific">Gossypium laxum</name>
    <dbReference type="NCBI Taxonomy" id="34288"/>
    <lineage>
        <taxon>Eukaryota</taxon>
        <taxon>Viridiplantae</taxon>
        <taxon>Streptophyta</taxon>
        <taxon>Embryophyta</taxon>
        <taxon>Tracheophyta</taxon>
        <taxon>Spermatophyta</taxon>
        <taxon>Magnoliopsida</taxon>
        <taxon>eudicotyledons</taxon>
        <taxon>Gunneridae</taxon>
        <taxon>Pentapetalae</taxon>
        <taxon>rosids</taxon>
        <taxon>malvids</taxon>
        <taxon>Malvales</taxon>
        <taxon>Malvaceae</taxon>
        <taxon>Malvoideae</taxon>
        <taxon>Gossypium</taxon>
    </lineage>
</organism>